<sequence>MPRRLALGLAALLLALTGLAAGAVAWLGRAELAPLAAPRLAAALGRDVAIESLRVAPGRWLRVELRGLGIGNVAGGTRPEMLRLRRTVLELDLLSLLHGPPVLRGVTAEGVSLLLERGAGGARNWRFGPPRPAEPGPVDRSGLPLLLDARLAGSELLFRTGSGALLHLRLDDAALAAAEAAAPIALRAAGAYNDVPVALDATLGSTAELRLAGTPWRTLLRLASGGTTLDVDGRMTDPLDLDGLAGRAMLRAPSPEALLALGGAADAAFDGALALDGTLTRQGPTWRLADATGTLAGEPVTVRLAQFTEGQPGQPDAVALDLGLGRLDLNRRLAAGARRGAAEADLPLAVSLAPDPLLSARLTADELVYAGLEARDVEFRGRLEPGRIAVETFALGTSGARLRAAGAVTARPAGAAIAAEVRLEEGDLDRLRRAFGLRDLPLSGRLDGWVAVTAAGERLNEAAAGARISAVVAMREGQVAREVVEMGSTDIRLLLRRPRGSVPVGCLLGMLEITAGRGEVAPLRLRAATGTIAGSASVDLDRRVLDLVIGSVRSTTGVFALDIPVRVSGGFANPRIRPARWSSAGRARLAAADAVAPLPARLQEFARANPCFQAGATPASPPRAAPPRTTSRSRRR</sequence>
<accession>A0ABS1D5E7</accession>
<evidence type="ECO:0000256" key="1">
    <source>
        <dbReference type="SAM" id="MobiDB-lite"/>
    </source>
</evidence>
<dbReference type="PANTHER" id="PTHR30441">
    <property type="entry name" value="DUF748 DOMAIN-CONTAINING PROTEIN"/>
    <property type="match status" value="1"/>
</dbReference>
<name>A0ABS1D5E7_9PROT</name>
<dbReference type="RefSeq" id="WP_200306406.1">
    <property type="nucleotide sequence ID" value="NZ_NRSG01000352.1"/>
</dbReference>
<gene>
    <name evidence="2" type="ORF">CKO45_26210</name>
</gene>
<evidence type="ECO:0008006" key="4">
    <source>
        <dbReference type="Google" id="ProtNLM"/>
    </source>
</evidence>
<dbReference type="EMBL" id="NRSG01000352">
    <property type="protein sequence ID" value="MBK1661701.1"/>
    <property type="molecule type" value="Genomic_DNA"/>
</dbReference>
<evidence type="ECO:0000313" key="2">
    <source>
        <dbReference type="EMBL" id="MBK1661701.1"/>
    </source>
</evidence>
<dbReference type="Proteomes" id="UP000697995">
    <property type="component" value="Unassembled WGS sequence"/>
</dbReference>
<protein>
    <recommendedName>
        <fullName evidence="4">AsmA-like C-terminal domain-containing protein</fullName>
    </recommendedName>
</protein>
<dbReference type="PANTHER" id="PTHR30441:SF4">
    <property type="entry name" value="PROTEIN ASMA"/>
    <property type="match status" value="1"/>
</dbReference>
<dbReference type="InterPro" id="IPR052894">
    <property type="entry name" value="AsmA-related"/>
</dbReference>
<evidence type="ECO:0000313" key="3">
    <source>
        <dbReference type="Proteomes" id="UP000697995"/>
    </source>
</evidence>
<proteinExistence type="predicted"/>
<feature type="region of interest" description="Disordered" evidence="1">
    <location>
        <begin position="612"/>
        <end position="636"/>
    </location>
</feature>
<keyword evidence="3" id="KW-1185">Reference proteome</keyword>
<organism evidence="2 3">
    <name type="scientific">Paracraurococcus ruber</name>
    <dbReference type="NCBI Taxonomy" id="77675"/>
    <lineage>
        <taxon>Bacteria</taxon>
        <taxon>Pseudomonadati</taxon>
        <taxon>Pseudomonadota</taxon>
        <taxon>Alphaproteobacteria</taxon>
        <taxon>Acetobacterales</taxon>
        <taxon>Roseomonadaceae</taxon>
        <taxon>Paracraurococcus</taxon>
    </lineage>
</organism>
<reference evidence="2 3" key="1">
    <citation type="journal article" date="2020" name="Microorganisms">
        <title>Osmotic Adaptation and Compatible Solute Biosynthesis of Phototrophic Bacteria as Revealed from Genome Analyses.</title>
        <authorList>
            <person name="Imhoff J.F."/>
            <person name="Rahn T."/>
            <person name="Kunzel S."/>
            <person name="Keller A."/>
            <person name="Neulinger S.C."/>
        </authorList>
    </citation>
    <scope>NUCLEOTIDE SEQUENCE [LARGE SCALE GENOMIC DNA]</scope>
    <source>
        <strain evidence="2 3">DSM 15382</strain>
    </source>
</reference>
<comment type="caution">
    <text evidence="2">The sequence shown here is derived from an EMBL/GenBank/DDBJ whole genome shotgun (WGS) entry which is preliminary data.</text>
</comment>